<sequence length="126" mass="15232">MARLKSCPYCNRIHASDYICPEKAAKIKERQSKYKTTSKDKFRWSNAWQKKREQIKDRDNHLCVVCRQENRYTYNNLSVHHIEPLEESYDLRLDDDNLITLCDMHHEQAEKGEISKEYLKELIKRE</sequence>
<dbReference type="Proteomes" id="UP000255036">
    <property type="component" value="Unassembled WGS sequence"/>
</dbReference>
<proteinExistence type="inferred from homology"/>
<dbReference type="PANTHER" id="PTHR41286">
    <property type="entry name" value="HNH NUCLEASE YAJD-RELATED"/>
    <property type="match status" value="1"/>
</dbReference>
<dbReference type="GO" id="GO:0003676">
    <property type="term" value="F:nucleic acid binding"/>
    <property type="evidence" value="ECO:0007669"/>
    <property type="project" value="InterPro"/>
</dbReference>
<keyword evidence="7" id="KW-1185">Reference proteome</keyword>
<accession>A0A371AT85</accession>
<evidence type="ECO:0000256" key="4">
    <source>
        <dbReference type="ARBA" id="ARBA00040194"/>
    </source>
</evidence>
<keyword evidence="1" id="KW-0540">Nuclease</keyword>
<evidence type="ECO:0000313" key="6">
    <source>
        <dbReference type="EMBL" id="RDU22771.1"/>
    </source>
</evidence>
<dbReference type="GO" id="GO:0005829">
    <property type="term" value="C:cytosol"/>
    <property type="evidence" value="ECO:0007669"/>
    <property type="project" value="TreeGrafter"/>
</dbReference>
<name>A0A371AT85_9FIRM</name>
<dbReference type="InterPro" id="IPR002711">
    <property type="entry name" value="HNH"/>
</dbReference>
<dbReference type="EMBL" id="QRCT01000048">
    <property type="protein sequence ID" value="RDU22771.1"/>
    <property type="molecule type" value="Genomic_DNA"/>
</dbReference>
<dbReference type="Pfam" id="PF01844">
    <property type="entry name" value="HNH"/>
    <property type="match status" value="1"/>
</dbReference>
<dbReference type="Gene3D" id="1.10.30.50">
    <property type="match status" value="1"/>
</dbReference>
<evidence type="ECO:0000256" key="1">
    <source>
        <dbReference type="ARBA" id="ARBA00022722"/>
    </source>
</evidence>
<dbReference type="GO" id="GO:0016787">
    <property type="term" value="F:hydrolase activity"/>
    <property type="evidence" value="ECO:0007669"/>
    <property type="project" value="UniProtKB-KW"/>
</dbReference>
<keyword evidence="6" id="KW-0255">Endonuclease</keyword>
<reference evidence="6 7" key="1">
    <citation type="submission" date="2018-07" db="EMBL/GenBank/DDBJ databases">
        <title>Anaerosacharophilus polymeroproducens gen. nov. sp. nov., an anaerobic bacterium isolated from salt field.</title>
        <authorList>
            <person name="Kim W."/>
            <person name="Yang S.-H."/>
            <person name="Oh J."/>
            <person name="Lee J.-H."/>
            <person name="Kwon K.K."/>
        </authorList>
    </citation>
    <scope>NUCLEOTIDE SEQUENCE [LARGE SCALE GENOMIC DNA]</scope>
    <source>
        <strain evidence="6 7">MCWD5</strain>
    </source>
</reference>
<organism evidence="6 7">
    <name type="scientific">Anaerosacchariphilus polymeriproducens</name>
    <dbReference type="NCBI Taxonomy" id="1812858"/>
    <lineage>
        <taxon>Bacteria</taxon>
        <taxon>Bacillati</taxon>
        <taxon>Bacillota</taxon>
        <taxon>Clostridia</taxon>
        <taxon>Lachnospirales</taxon>
        <taxon>Lachnospiraceae</taxon>
        <taxon>Anaerosacchariphilus</taxon>
    </lineage>
</organism>
<feature type="domain" description="HNH nuclease" evidence="5">
    <location>
        <begin position="50"/>
        <end position="107"/>
    </location>
</feature>
<dbReference type="GO" id="GO:0008270">
    <property type="term" value="F:zinc ion binding"/>
    <property type="evidence" value="ECO:0007669"/>
    <property type="project" value="InterPro"/>
</dbReference>
<dbReference type="AlphaFoldDB" id="A0A371AT85"/>
<gene>
    <name evidence="6" type="ORF">DWV06_13460</name>
</gene>
<comment type="caution">
    <text evidence="6">The sequence shown here is derived from an EMBL/GenBank/DDBJ whole genome shotgun (WGS) entry which is preliminary data.</text>
</comment>
<dbReference type="SMART" id="SM00507">
    <property type="entry name" value="HNHc"/>
    <property type="match status" value="1"/>
</dbReference>
<dbReference type="OrthoDB" id="9811997at2"/>
<dbReference type="PANTHER" id="PTHR41286:SF1">
    <property type="entry name" value="HNH NUCLEASE YAJD-RELATED"/>
    <property type="match status" value="1"/>
</dbReference>
<evidence type="ECO:0000313" key="7">
    <source>
        <dbReference type="Proteomes" id="UP000255036"/>
    </source>
</evidence>
<evidence type="ECO:0000259" key="5">
    <source>
        <dbReference type="SMART" id="SM00507"/>
    </source>
</evidence>
<evidence type="ECO:0000256" key="2">
    <source>
        <dbReference type="ARBA" id="ARBA00022801"/>
    </source>
</evidence>
<protein>
    <recommendedName>
        <fullName evidence="4">Putative HNH nuclease YajD</fullName>
    </recommendedName>
</protein>
<comment type="similarity">
    <text evidence="3">Belongs to the HNH nuclease family.</text>
</comment>
<evidence type="ECO:0000256" key="3">
    <source>
        <dbReference type="ARBA" id="ARBA00038412"/>
    </source>
</evidence>
<dbReference type="GO" id="GO:0004519">
    <property type="term" value="F:endonuclease activity"/>
    <property type="evidence" value="ECO:0007669"/>
    <property type="project" value="UniProtKB-KW"/>
</dbReference>
<dbReference type="CDD" id="cd00085">
    <property type="entry name" value="HNHc"/>
    <property type="match status" value="1"/>
</dbReference>
<keyword evidence="2" id="KW-0378">Hydrolase</keyword>
<dbReference type="RefSeq" id="WP_115482705.1">
    <property type="nucleotide sequence ID" value="NZ_QRCT01000048.1"/>
</dbReference>
<dbReference type="InterPro" id="IPR003615">
    <property type="entry name" value="HNH_nuc"/>
</dbReference>